<evidence type="ECO:0000256" key="1">
    <source>
        <dbReference type="ARBA" id="ARBA00006295"/>
    </source>
</evidence>
<comment type="similarity">
    <text evidence="1">Belongs to the ParB family.</text>
</comment>
<dbReference type="SUPFAM" id="SSF110849">
    <property type="entry name" value="ParB/Sulfiredoxin"/>
    <property type="match status" value="1"/>
</dbReference>
<dbReference type="Proteomes" id="UP000286246">
    <property type="component" value="Unassembled WGS sequence"/>
</dbReference>
<dbReference type="InterPro" id="IPR004437">
    <property type="entry name" value="ParB/RepB/Spo0J"/>
</dbReference>
<protein>
    <submittedName>
        <fullName evidence="3">ParB/RepB/Spo0J family partition protein</fullName>
    </submittedName>
</protein>
<dbReference type="Pfam" id="PF02195">
    <property type="entry name" value="ParB_N"/>
    <property type="match status" value="1"/>
</dbReference>
<keyword evidence="4" id="KW-1185">Reference proteome</keyword>
<dbReference type="GO" id="GO:0003677">
    <property type="term" value="F:DNA binding"/>
    <property type="evidence" value="ECO:0007669"/>
    <property type="project" value="InterPro"/>
</dbReference>
<name>A0A420ARX7_SPHD1</name>
<accession>A0A420ARX7</accession>
<dbReference type="InterPro" id="IPR036086">
    <property type="entry name" value="ParB/Sulfiredoxin_sf"/>
</dbReference>
<organism evidence="3 4">
    <name type="scientific">Sphingobacterium detergens</name>
    <dbReference type="NCBI Taxonomy" id="1145106"/>
    <lineage>
        <taxon>Bacteria</taxon>
        <taxon>Pseudomonadati</taxon>
        <taxon>Bacteroidota</taxon>
        <taxon>Sphingobacteriia</taxon>
        <taxon>Sphingobacteriales</taxon>
        <taxon>Sphingobacteriaceae</taxon>
        <taxon>Sphingobacterium</taxon>
    </lineage>
</organism>
<evidence type="ECO:0000313" key="3">
    <source>
        <dbReference type="EMBL" id="RKE47143.1"/>
    </source>
</evidence>
<dbReference type="Gene3D" id="1.10.10.2830">
    <property type="match status" value="1"/>
</dbReference>
<proteinExistence type="inferred from homology"/>
<feature type="domain" description="ParB-like N-terminal" evidence="2">
    <location>
        <begin position="34"/>
        <end position="124"/>
    </location>
</feature>
<dbReference type="NCBIfam" id="TIGR00180">
    <property type="entry name" value="parB_part"/>
    <property type="match status" value="1"/>
</dbReference>
<dbReference type="RefSeq" id="WP_120260959.1">
    <property type="nucleotide sequence ID" value="NZ_RAPY01000004.1"/>
</dbReference>
<dbReference type="GO" id="GO:0007059">
    <property type="term" value="P:chromosome segregation"/>
    <property type="evidence" value="ECO:0007669"/>
    <property type="project" value="UniProtKB-KW"/>
</dbReference>
<dbReference type="InterPro" id="IPR050336">
    <property type="entry name" value="Chromosome_partition/occlusion"/>
</dbReference>
<dbReference type="OrthoDB" id="9796891at2"/>
<dbReference type="SUPFAM" id="SSF109709">
    <property type="entry name" value="KorB DNA-binding domain-like"/>
    <property type="match status" value="1"/>
</dbReference>
<dbReference type="EMBL" id="RAPY01000004">
    <property type="protein sequence ID" value="RKE47143.1"/>
    <property type="molecule type" value="Genomic_DNA"/>
</dbReference>
<sequence>MTTTIKRTLKAQPRNNKAIAKYGFNFLDIEGTFLHVPLSKIDLSPLNYRETIDEDEILGLAKSLKPYGVISPVTVRKKANGRFELVVGERRYRAAKIGQLKSIPALVKILTDEQVNEIMLLENLQRKDPHPIHEAQAIAKMQKSGNTIDEICIRLGKSKTFIYTRLKWAELILPIQKMFLGNKISIKDVTAMSLLEGSSQQEFFDKHCTNWEEKNFAFSHVSHAISRYKYDLKNADFDTKDKNLIPDAGSCTRCPFNSATIKSLFPEFAKVAVCSHKVCYQAKTLKNLENGFRKILAEHQPTAILRSGNFSNESQMLIDSIPELNILPEVDYNDVNVIEPPCQPEKEDYEDYQTGELEEEDYNGALITYETDLAEYNLVITSENLLKGLTVKNNVISLVYYNPEKKITVGTAVTAKEVQQAIKDGKATPELLDKEIERIEAREKRAKQIDLDNIQKQVHATFKECLKAEDYKPILTLTDLTAARLLIFQSLDWNIRSYIVEKLFSGIDTFHPSKLLQALSELTESQFAFLIRMVFCGRSTSSSPNLIDGKCLYDIAYASGFDIKTIEAENKKLADKREDSVNGRIAELKRKIEKLKPQD</sequence>
<comment type="caution">
    <text evidence="3">The sequence shown here is derived from an EMBL/GenBank/DDBJ whole genome shotgun (WGS) entry which is preliminary data.</text>
</comment>
<gene>
    <name evidence="3" type="ORF">DFQ12_4304</name>
</gene>
<reference evidence="3 4" key="1">
    <citation type="submission" date="2018-09" db="EMBL/GenBank/DDBJ databases">
        <title>Genomic Encyclopedia of Type Strains, Phase III (KMG-III): the genomes of soil and plant-associated and newly described type strains.</title>
        <authorList>
            <person name="Whitman W."/>
        </authorList>
    </citation>
    <scope>NUCLEOTIDE SEQUENCE [LARGE SCALE GENOMIC DNA]</scope>
    <source>
        <strain evidence="3 4">CECT 7938</strain>
    </source>
</reference>
<dbReference type="Gene3D" id="3.90.1530.30">
    <property type="match status" value="1"/>
</dbReference>
<dbReference type="GO" id="GO:0005694">
    <property type="term" value="C:chromosome"/>
    <property type="evidence" value="ECO:0007669"/>
    <property type="project" value="TreeGrafter"/>
</dbReference>
<evidence type="ECO:0000259" key="2">
    <source>
        <dbReference type="SMART" id="SM00470"/>
    </source>
</evidence>
<dbReference type="InterPro" id="IPR003115">
    <property type="entry name" value="ParB_N"/>
</dbReference>
<dbReference type="PANTHER" id="PTHR33375:SF1">
    <property type="entry name" value="CHROMOSOME-PARTITIONING PROTEIN PARB-RELATED"/>
    <property type="match status" value="1"/>
</dbReference>
<dbReference type="PANTHER" id="PTHR33375">
    <property type="entry name" value="CHROMOSOME-PARTITIONING PROTEIN PARB-RELATED"/>
    <property type="match status" value="1"/>
</dbReference>
<dbReference type="SMART" id="SM00470">
    <property type="entry name" value="ParB"/>
    <property type="match status" value="1"/>
</dbReference>
<evidence type="ECO:0000313" key="4">
    <source>
        <dbReference type="Proteomes" id="UP000286246"/>
    </source>
</evidence>
<dbReference type="AlphaFoldDB" id="A0A420ARX7"/>